<dbReference type="Pfam" id="PF20680">
    <property type="entry name" value="DUF6817"/>
    <property type="match status" value="1"/>
</dbReference>
<dbReference type="Gene3D" id="3.30.40.10">
    <property type="entry name" value="Zinc/RING finger domain, C3HC4 (zinc finger)"/>
    <property type="match status" value="1"/>
</dbReference>
<evidence type="ECO:0000259" key="2">
    <source>
        <dbReference type="PROSITE" id="PS50089"/>
    </source>
</evidence>
<dbReference type="Proteomes" id="UP000195557">
    <property type="component" value="Unassembled WGS sequence"/>
</dbReference>
<dbReference type="EMBL" id="KZ155838">
    <property type="protein sequence ID" value="OUS42429.1"/>
    <property type="molecule type" value="Genomic_DNA"/>
</dbReference>
<name>A0A1Y5HYT2_OSTTA</name>
<dbReference type="InterPro" id="IPR049202">
    <property type="entry name" value="DUF6817"/>
</dbReference>
<dbReference type="InterPro" id="IPR013083">
    <property type="entry name" value="Znf_RING/FYVE/PHD"/>
</dbReference>
<keyword evidence="1" id="KW-0862">Zinc</keyword>
<protein>
    <recommendedName>
        <fullName evidence="2">RING-type domain-containing protein</fullName>
    </recommendedName>
</protein>
<keyword evidence="1" id="KW-0479">Metal-binding</keyword>
<proteinExistence type="predicted"/>
<reference evidence="3" key="1">
    <citation type="submission" date="2017-04" db="EMBL/GenBank/DDBJ databases">
        <title>Population genomics of picophytoplankton unveils novel chromosome hypervariability.</title>
        <authorList>
            <consortium name="DOE Joint Genome Institute"/>
            <person name="Blanc-Mathieu R."/>
            <person name="Krasovec M."/>
            <person name="Hebrard M."/>
            <person name="Yau S."/>
            <person name="Desgranges E."/>
            <person name="Martin J."/>
            <person name="Schackwitz W."/>
            <person name="Kuo A."/>
            <person name="Salin G."/>
            <person name="Donnadieu C."/>
            <person name="Desdevises Y."/>
            <person name="Sanchez-Ferandin S."/>
            <person name="Moreau H."/>
            <person name="Rivals E."/>
            <person name="Grigoriev I.V."/>
            <person name="Grimsley N."/>
            <person name="Eyre-Walker A."/>
            <person name="Piganeau G."/>
        </authorList>
    </citation>
    <scope>NUCLEOTIDE SEQUENCE [LARGE SCALE GENOMIC DNA]</scope>
    <source>
        <strain evidence="3">RCC 1115</strain>
    </source>
</reference>
<dbReference type="SMART" id="SM00184">
    <property type="entry name" value="RING"/>
    <property type="match status" value="1"/>
</dbReference>
<dbReference type="SUPFAM" id="SSF57850">
    <property type="entry name" value="RING/U-box"/>
    <property type="match status" value="1"/>
</dbReference>
<sequence length="490" mass="54310">MAHVNGCALDAHLRRVEEELGRFGAPAIARLAGAAHSAYGSELYPGTLVRLRDRRVLREVLGDVGEMLVFVYGTASQRAWYRATLGETRPFVAVNFYTGERVEIQSDALVGIVTLMHAADIIAVLNPTRGALSTAVGFALHLMSVAAETLRAASKTSSDGKALESLARTIEDVGLDEVTKRMAILSDSSATWRPEDLDDAVADLSRSSTWSTVRCFFITTVRSIDAARPVRRVADAMRDLEASFLITAQREAWLDGERRECALNEAFGIMRVIGGLLNDLAMSLRDEAFRREWIERDPEGHGVTKKTAWHTKLDVILTRGSGYYDALAMRDDDVHSGIGPGRGVALLGGTRNDADAAYDISTDALWHRQNLRRQRVSRSRYLQFGVITGRTVLDDDPDDPFNACALEGVEQQSELLRLRDEVERMKLEREQEVLCTICYTNKRDTVVCPCLHLMYCHACVSRLRDSAGEGRCAKCPHCRAPMSGLMRIFS</sequence>
<keyword evidence="1" id="KW-0863">Zinc-finger</keyword>
<dbReference type="AlphaFoldDB" id="A0A1Y5HYT2"/>
<evidence type="ECO:0000313" key="3">
    <source>
        <dbReference type="EMBL" id="OUS42429.1"/>
    </source>
</evidence>
<dbReference type="PROSITE" id="PS50089">
    <property type="entry name" value="ZF_RING_2"/>
    <property type="match status" value="1"/>
</dbReference>
<dbReference type="GO" id="GO:0008270">
    <property type="term" value="F:zinc ion binding"/>
    <property type="evidence" value="ECO:0007669"/>
    <property type="project" value="UniProtKB-KW"/>
</dbReference>
<feature type="domain" description="RING-type" evidence="2">
    <location>
        <begin position="435"/>
        <end position="479"/>
    </location>
</feature>
<evidence type="ECO:0000256" key="1">
    <source>
        <dbReference type="PROSITE-ProRule" id="PRU00175"/>
    </source>
</evidence>
<dbReference type="Pfam" id="PF13920">
    <property type="entry name" value="zf-C3HC4_3"/>
    <property type="match status" value="1"/>
</dbReference>
<accession>A0A1Y5HYT2</accession>
<dbReference type="InterPro" id="IPR001841">
    <property type="entry name" value="Znf_RING"/>
</dbReference>
<organism evidence="3">
    <name type="scientific">Ostreococcus tauri</name>
    <name type="common">Marine green alga</name>
    <dbReference type="NCBI Taxonomy" id="70448"/>
    <lineage>
        <taxon>Eukaryota</taxon>
        <taxon>Viridiplantae</taxon>
        <taxon>Chlorophyta</taxon>
        <taxon>Mamiellophyceae</taxon>
        <taxon>Mamiellales</taxon>
        <taxon>Bathycoccaceae</taxon>
        <taxon>Ostreococcus</taxon>
    </lineage>
</organism>
<gene>
    <name evidence="3" type="ORF">BE221DRAFT_201262</name>
</gene>